<dbReference type="PANTHER" id="PTHR33495:SF2">
    <property type="entry name" value="ANTI-SIGMA FACTOR ANTAGONIST TM_1081-RELATED"/>
    <property type="match status" value="1"/>
</dbReference>
<gene>
    <name evidence="4" type="ORF">GFH48_03775</name>
</gene>
<protein>
    <recommendedName>
        <fullName evidence="2">Anti-sigma factor antagonist</fullName>
    </recommendedName>
</protein>
<dbReference type="Pfam" id="PF01740">
    <property type="entry name" value="STAS"/>
    <property type="match status" value="1"/>
</dbReference>
<dbReference type="AlphaFoldDB" id="A0A5Q0L7F7"/>
<dbReference type="PANTHER" id="PTHR33495">
    <property type="entry name" value="ANTI-SIGMA FACTOR ANTAGONIST TM_1081-RELATED-RELATED"/>
    <property type="match status" value="1"/>
</dbReference>
<evidence type="ECO:0000313" key="4">
    <source>
        <dbReference type="EMBL" id="QFZ72497.1"/>
    </source>
</evidence>
<dbReference type="KEGG" id="sfy:GFH48_03775"/>
<dbReference type="InterPro" id="IPR002645">
    <property type="entry name" value="STAS_dom"/>
</dbReference>
<evidence type="ECO:0000259" key="3">
    <source>
        <dbReference type="PROSITE" id="PS50801"/>
    </source>
</evidence>
<evidence type="ECO:0000256" key="2">
    <source>
        <dbReference type="RuleBase" id="RU003749"/>
    </source>
</evidence>
<dbReference type="InterPro" id="IPR036513">
    <property type="entry name" value="STAS_dom_sf"/>
</dbReference>
<dbReference type="GO" id="GO:0043856">
    <property type="term" value="F:anti-sigma factor antagonist activity"/>
    <property type="evidence" value="ECO:0007669"/>
    <property type="project" value="InterPro"/>
</dbReference>
<name>A0A5Q0L7F7_9ACTN</name>
<dbReference type="RefSeq" id="WP_153286866.1">
    <property type="nucleotide sequence ID" value="NZ_CP045643.1"/>
</dbReference>
<keyword evidence="5" id="KW-1185">Reference proteome</keyword>
<dbReference type="NCBIfam" id="TIGR00377">
    <property type="entry name" value="ant_ant_sig"/>
    <property type="match status" value="1"/>
</dbReference>
<reference evidence="4 5" key="1">
    <citation type="submission" date="2019-10" db="EMBL/GenBank/DDBJ databases">
        <title>A novel species.</title>
        <authorList>
            <person name="Gao J."/>
        </authorList>
    </citation>
    <scope>NUCLEOTIDE SEQUENCE [LARGE SCALE GENOMIC DNA]</scope>
    <source>
        <strain evidence="4 5">QMT-28</strain>
    </source>
</reference>
<dbReference type="EMBL" id="CP045643">
    <property type="protein sequence ID" value="QFZ72497.1"/>
    <property type="molecule type" value="Genomic_DNA"/>
</dbReference>
<comment type="similarity">
    <text evidence="1 2">Belongs to the anti-sigma-factor antagonist family.</text>
</comment>
<dbReference type="PROSITE" id="PS50801">
    <property type="entry name" value="STAS"/>
    <property type="match status" value="1"/>
</dbReference>
<dbReference type="Gene3D" id="3.30.750.24">
    <property type="entry name" value="STAS domain"/>
    <property type="match status" value="1"/>
</dbReference>
<dbReference type="Proteomes" id="UP000326179">
    <property type="component" value="Chromosome"/>
</dbReference>
<accession>A0A5Q0L7F7</accession>
<dbReference type="CDD" id="cd07043">
    <property type="entry name" value="STAS_anti-anti-sigma_factors"/>
    <property type="match status" value="1"/>
</dbReference>
<evidence type="ECO:0000313" key="5">
    <source>
        <dbReference type="Proteomes" id="UP000326179"/>
    </source>
</evidence>
<sequence length="121" mass="12549">MTSTQGTGRPDRLSVKEHTANGIRVVTLCGEIDHDVTDALRDAVLPAAGQDRPRTAVDLSAVTFMDSSGINVLVSAHQAADDAGGWLRVAGAQGPVLRVIRLVGLDAVIACHPTVEQALGS</sequence>
<organism evidence="4 5">
    <name type="scientific">Streptomyces fagopyri</name>
    <dbReference type="NCBI Taxonomy" id="2662397"/>
    <lineage>
        <taxon>Bacteria</taxon>
        <taxon>Bacillati</taxon>
        <taxon>Actinomycetota</taxon>
        <taxon>Actinomycetes</taxon>
        <taxon>Kitasatosporales</taxon>
        <taxon>Streptomycetaceae</taxon>
        <taxon>Streptomyces</taxon>
    </lineage>
</organism>
<dbReference type="InterPro" id="IPR003658">
    <property type="entry name" value="Anti-sigma_ant"/>
</dbReference>
<evidence type="ECO:0000256" key="1">
    <source>
        <dbReference type="ARBA" id="ARBA00009013"/>
    </source>
</evidence>
<feature type="domain" description="STAS" evidence="3">
    <location>
        <begin position="13"/>
        <end position="121"/>
    </location>
</feature>
<dbReference type="SUPFAM" id="SSF52091">
    <property type="entry name" value="SpoIIaa-like"/>
    <property type="match status" value="1"/>
</dbReference>
<proteinExistence type="inferred from homology"/>